<dbReference type="STRING" id="370438.PTH_2227"/>
<dbReference type="Proteomes" id="UP000006556">
    <property type="component" value="Chromosome"/>
</dbReference>
<dbReference type="KEGG" id="pth:PTH_2227"/>
<proteinExistence type="predicted"/>
<evidence type="ECO:0000313" key="2">
    <source>
        <dbReference type="Proteomes" id="UP000006556"/>
    </source>
</evidence>
<sequence>MNVLFPLLFLALILVLAAGIFLWPARRSRLQVKKKEFDALPRPLFMQETAEEPGLHIPASTARPVFSPPPEPQLPRKYGVDRLVLMARDPHWLYAYWEITATKQEEFINSYGPAAWSATHPVLRVYDVTGVDFDGKNANSYMDIPVGEDTENWYIEVGQPDRSFCVDLGRMFPDGRFVTLLRSNTVTTPRASLSDRLDEEWMWIEGLYRTISRLQYGTSSPLIVEELAVRAGALPLGISSPGNWENRRET</sequence>
<accession>A5D024</accession>
<reference evidence="2" key="1">
    <citation type="journal article" date="2008" name="Genome Res.">
        <title>The genome of Pelotomaculum thermopropionicum reveals niche-associated evolution in anaerobic microbiota.</title>
        <authorList>
            <person name="Kosaka T."/>
            <person name="Kato S."/>
            <person name="Shimoyama T."/>
            <person name="Ishii S."/>
            <person name="Abe T."/>
            <person name="Watanabe K."/>
        </authorList>
    </citation>
    <scope>NUCLEOTIDE SEQUENCE [LARGE SCALE GENOMIC DNA]</scope>
    <source>
        <strain evidence="2">DSM 13744 / JCM 10971 / SI</strain>
    </source>
</reference>
<dbReference type="eggNOG" id="COG3330">
    <property type="taxonomic scope" value="Bacteria"/>
</dbReference>
<dbReference type="InterPro" id="IPR032585">
    <property type="entry name" value="DUF4912"/>
</dbReference>
<dbReference type="EMBL" id="AP009389">
    <property type="protein sequence ID" value="BAF60408.1"/>
    <property type="molecule type" value="Genomic_DNA"/>
</dbReference>
<dbReference type="Pfam" id="PF16258">
    <property type="entry name" value="DUF4912"/>
    <property type="match status" value="1"/>
</dbReference>
<organism evidence="1 2">
    <name type="scientific">Pelotomaculum thermopropionicum (strain DSM 13744 / JCM 10971 / SI)</name>
    <dbReference type="NCBI Taxonomy" id="370438"/>
    <lineage>
        <taxon>Bacteria</taxon>
        <taxon>Bacillati</taxon>
        <taxon>Bacillota</taxon>
        <taxon>Clostridia</taxon>
        <taxon>Eubacteriales</taxon>
        <taxon>Desulfotomaculaceae</taxon>
        <taxon>Pelotomaculum</taxon>
    </lineage>
</organism>
<evidence type="ECO:0000313" key="1">
    <source>
        <dbReference type="EMBL" id="BAF60408.1"/>
    </source>
</evidence>
<protein>
    <submittedName>
        <fullName evidence="1">Uncharacterized protein conserved in bacteria</fullName>
    </submittedName>
</protein>
<keyword evidence="2" id="KW-1185">Reference proteome</keyword>
<dbReference type="HOGENOM" id="CLU_1136598_0_0_9"/>
<name>A5D024_PELTS</name>
<dbReference type="AlphaFoldDB" id="A5D024"/>
<gene>
    <name evidence="1" type="ordered locus">PTH_2227</name>
</gene>